<dbReference type="SUPFAM" id="SSF52540">
    <property type="entry name" value="P-loop containing nucleoside triphosphate hydrolases"/>
    <property type="match status" value="1"/>
</dbReference>
<evidence type="ECO:0000256" key="14">
    <source>
        <dbReference type="ARBA" id="ARBA00023288"/>
    </source>
</evidence>
<sequence>MDHLEEDILTTLKILIIGESFVGKSSLLLRFTDDTFATEMPATIGMDFKTARMEVDSSVVKLAIWDTAGSERFRALTPNFYRGSHGVILVFDVTNRSTFEKLDNWLQEVDAYTQSDVVKMLIANKIDKDGRVVSREEGVEWARRHHTLFIEASAKTKEGVECAFEELVQKIIQTPGLWSANESNIQLSNQTEGEKSWCQSWYTFTDPKIVCYYSAWAVYREKPMAYDIEDIPANLCTHLIYSFIGLDNKTYELRNIDPIYDIEKKGFERFVGLRKNYPKLKIMIAIGGWAEGGKQYSEMVADPNKRERFIQQVVDWLNKYNYDGFDLDWEYPGAGDRQGSYSDKQNFLELVKELREEFDKQSRKLLLTAAVPVAKFRLQEGYEVYELAQLLDQIHLMTYDLRGSWTGFADVHSPLYKRPIDEWAYEKLNVNDGTNLWHTMGAPKHKLIVGVPFYGRTYTLGGKDNHGLRAPIQRWNSNNGGGEPGLYTNASGFLAYYEICVETNAGKWTKEFDDIGKCPYAYRDTQWTGYEDENSIGIKMDFIKSEGYGGGMIWAIDLDDFTGVCGGKKNALLNVMNDKLKGYQVLVPDPSKLTTTAKPGNQWWPTTTTKKAKVTKPSVVSDTPTVTTTVKPKPTKPSVVSITPNVTTAVKPIPNKPAVVSITGSTTPNTTPSTTPSTTASTTSNTTPMSSTINTSTERPKPSTEAAPTSVTDKCAEEGVQFVAHSNCKLYYWCVHGMPVLQTCPPDTIWDTTSNRCEWYNANKKDYTCNIENQL</sequence>
<dbReference type="EMBL" id="CAJPIZ010004539">
    <property type="protein sequence ID" value="CAG2107645.1"/>
    <property type="molecule type" value="Genomic_DNA"/>
</dbReference>
<dbReference type="NCBIfam" id="TIGR00231">
    <property type="entry name" value="small_GTP"/>
    <property type="match status" value="1"/>
</dbReference>
<dbReference type="SUPFAM" id="SSF54556">
    <property type="entry name" value="Chitinase insertion domain"/>
    <property type="match status" value="1"/>
</dbReference>
<dbReference type="Gene3D" id="3.40.50.300">
    <property type="entry name" value="P-loop containing nucleotide triphosphate hydrolases"/>
    <property type="match status" value="1"/>
</dbReference>
<dbReference type="InterPro" id="IPR001223">
    <property type="entry name" value="Glyco_hydro18_cat"/>
</dbReference>
<dbReference type="PROSITE" id="PS51421">
    <property type="entry name" value="RAS"/>
    <property type="match status" value="1"/>
</dbReference>
<feature type="region of interest" description="Disordered" evidence="20">
    <location>
        <begin position="661"/>
        <end position="710"/>
    </location>
</feature>
<dbReference type="PRINTS" id="PR00449">
    <property type="entry name" value="RASTRNSFRMNG"/>
</dbReference>
<feature type="domain" description="GH18" evidence="22">
    <location>
        <begin position="207"/>
        <end position="583"/>
    </location>
</feature>
<dbReference type="SUPFAM" id="SSF51445">
    <property type="entry name" value="(Trans)glycosidases"/>
    <property type="match status" value="1"/>
</dbReference>
<dbReference type="PANTHER" id="PTHR11177">
    <property type="entry name" value="CHITINASE"/>
    <property type="match status" value="1"/>
</dbReference>
<dbReference type="Pfam" id="PF00704">
    <property type="entry name" value="Glyco_hydro_18"/>
    <property type="match status" value="1"/>
</dbReference>
<evidence type="ECO:0000256" key="16">
    <source>
        <dbReference type="ARBA" id="ARBA00023295"/>
    </source>
</evidence>
<evidence type="ECO:0000256" key="17">
    <source>
        <dbReference type="ARBA" id="ARBA00023326"/>
    </source>
</evidence>
<evidence type="ECO:0000256" key="9">
    <source>
        <dbReference type="ARBA" id="ARBA00022927"/>
    </source>
</evidence>
<evidence type="ECO:0000256" key="19">
    <source>
        <dbReference type="RuleBase" id="RU000489"/>
    </source>
</evidence>
<evidence type="ECO:0000313" key="23">
    <source>
        <dbReference type="EMBL" id="CAD7627215.1"/>
    </source>
</evidence>
<dbReference type="Pfam" id="PF00071">
    <property type="entry name" value="Ras"/>
    <property type="match status" value="1"/>
</dbReference>
<evidence type="ECO:0000256" key="1">
    <source>
        <dbReference type="ARBA" id="ARBA00000822"/>
    </source>
</evidence>
<dbReference type="PROSITE" id="PS51420">
    <property type="entry name" value="RHO"/>
    <property type="match status" value="1"/>
</dbReference>
<comment type="catalytic activity">
    <reaction evidence="18">
        <text>GTP + H2O = GDP + phosphate + H(+)</text>
        <dbReference type="Rhea" id="RHEA:19669"/>
        <dbReference type="ChEBI" id="CHEBI:15377"/>
        <dbReference type="ChEBI" id="CHEBI:15378"/>
        <dbReference type="ChEBI" id="CHEBI:37565"/>
        <dbReference type="ChEBI" id="CHEBI:43474"/>
        <dbReference type="ChEBI" id="CHEBI:58189"/>
        <dbReference type="EC" id="3.6.5.2"/>
    </reaction>
    <physiologicalReaction direction="left-to-right" evidence="18">
        <dbReference type="Rhea" id="RHEA:19670"/>
    </physiologicalReaction>
</comment>
<dbReference type="PROSITE" id="PS01095">
    <property type="entry name" value="GH18_1"/>
    <property type="match status" value="1"/>
</dbReference>
<accession>A0A7R9KQQ0</accession>
<evidence type="ECO:0000256" key="8">
    <source>
        <dbReference type="ARBA" id="ARBA00022801"/>
    </source>
</evidence>
<dbReference type="SMART" id="SM00636">
    <property type="entry name" value="Glyco_18"/>
    <property type="match status" value="1"/>
</dbReference>
<evidence type="ECO:0000256" key="5">
    <source>
        <dbReference type="ARBA" id="ARBA00022669"/>
    </source>
</evidence>
<keyword evidence="11" id="KW-0342">GTP-binding</keyword>
<proteinExistence type="inferred from homology"/>
<dbReference type="SMART" id="SM00173">
    <property type="entry name" value="RAS"/>
    <property type="match status" value="1"/>
</dbReference>
<dbReference type="GO" id="GO:0008843">
    <property type="term" value="F:endochitinase activity"/>
    <property type="evidence" value="ECO:0007669"/>
    <property type="project" value="UniProtKB-EC"/>
</dbReference>
<dbReference type="PROSITE" id="PS50940">
    <property type="entry name" value="CHIT_BIND_II"/>
    <property type="match status" value="1"/>
</dbReference>
<dbReference type="InterPro" id="IPR005225">
    <property type="entry name" value="Small_GTP-bd"/>
</dbReference>
<dbReference type="SMART" id="SM00494">
    <property type="entry name" value="ChtBD2"/>
    <property type="match status" value="1"/>
</dbReference>
<keyword evidence="12" id="KW-1015">Disulfide bond</keyword>
<keyword evidence="15" id="KW-0636">Prenylation</keyword>
<dbReference type="AlphaFoldDB" id="A0A7R9KQQ0"/>
<comment type="similarity">
    <text evidence="2">Belongs to the small GTPase superfamily. Rab family.</text>
</comment>
<evidence type="ECO:0000256" key="18">
    <source>
        <dbReference type="ARBA" id="ARBA00047660"/>
    </source>
</evidence>
<keyword evidence="4" id="KW-0813">Transport</keyword>
<dbReference type="PROSITE" id="PS51910">
    <property type="entry name" value="GH18_2"/>
    <property type="match status" value="1"/>
</dbReference>
<dbReference type="Gene3D" id="3.10.50.10">
    <property type="match status" value="1"/>
</dbReference>
<evidence type="ECO:0000256" key="3">
    <source>
        <dbReference type="ARBA" id="ARBA00009121"/>
    </source>
</evidence>
<gene>
    <name evidence="23" type="ORF">OSB1V03_LOCUS7645</name>
</gene>
<dbReference type="GO" id="GO:0005576">
    <property type="term" value="C:extracellular region"/>
    <property type="evidence" value="ECO:0007669"/>
    <property type="project" value="InterPro"/>
</dbReference>
<dbReference type="InterPro" id="IPR002557">
    <property type="entry name" value="Chitin-bd_dom"/>
</dbReference>
<dbReference type="EMBL" id="OC859114">
    <property type="protein sequence ID" value="CAD7627215.1"/>
    <property type="molecule type" value="Genomic_DNA"/>
</dbReference>
<keyword evidence="6" id="KW-0732">Signal</keyword>
<keyword evidence="7" id="KW-0547">Nucleotide-binding</keyword>
<keyword evidence="9" id="KW-0653">Protein transport</keyword>
<keyword evidence="13" id="KW-0119">Carbohydrate metabolism</keyword>
<dbReference type="InterPro" id="IPR011583">
    <property type="entry name" value="Chitinase_II/V-like_cat"/>
</dbReference>
<dbReference type="GO" id="GO:0005525">
    <property type="term" value="F:GTP binding"/>
    <property type="evidence" value="ECO:0007669"/>
    <property type="project" value="UniProtKB-KW"/>
</dbReference>
<dbReference type="GO" id="GO:0000272">
    <property type="term" value="P:polysaccharide catabolic process"/>
    <property type="evidence" value="ECO:0007669"/>
    <property type="project" value="UniProtKB-KW"/>
</dbReference>
<dbReference type="GO" id="GO:0015031">
    <property type="term" value="P:protein transport"/>
    <property type="evidence" value="ECO:0007669"/>
    <property type="project" value="UniProtKB-KW"/>
</dbReference>
<organism evidence="23">
    <name type="scientific">Medioppia subpectinata</name>
    <dbReference type="NCBI Taxonomy" id="1979941"/>
    <lineage>
        <taxon>Eukaryota</taxon>
        <taxon>Metazoa</taxon>
        <taxon>Ecdysozoa</taxon>
        <taxon>Arthropoda</taxon>
        <taxon>Chelicerata</taxon>
        <taxon>Arachnida</taxon>
        <taxon>Acari</taxon>
        <taxon>Acariformes</taxon>
        <taxon>Sarcoptiformes</taxon>
        <taxon>Oribatida</taxon>
        <taxon>Brachypylina</taxon>
        <taxon>Oppioidea</taxon>
        <taxon>Oppiidae</taxon>
        <taxon>Medioppia</taxon>
    </lineage>
</organism>
<evidence type="ECO:0000256" key="15">
    <source>
        <dbReference type="ARBA" id="ARBA00023289"/>
    </source>
</evidence>
<dbReference type="Gene3D" id="2.170.140.10">
    <property type="entry name" value="Chitin binding domain"/>
    <property type="match status" value="1"/>
</dbReference>
<dbReference type="InterPro" id="IPR027417">
    <property type="entry name" value="P-loop_NTPase"/>
</dbReference>
<evidence type="ECO:0000256" key="2">
    <source>
        <dbReference type="ARBA" id="ARBA00006270"/>
    </source>
</evidence>
<dbReference type="OrthoDB" id="73875at2759"/>
<dbReference type="InterPro" id="IPR050314">
    <property type="entry name" value="Glycosyl_Hydrlase_18"/>
</dbReference>
<evidence type="ECO:0000256" key="11">
    <source>
        <dbReference type="ARBA" id="ARBA00023134"/>
    </source>
</evidence>
<dbReference type="InterPro" id="IPR017853">
    <property type="entry name" value="GH"/>
</dbReference>
<keyword evidence="8 19" id="KW-0378">Hydrolase</keyword>
<dbReference type="PROSITE" id="PS51419">
    <property type="entry name" value="RAB"/>
    <property type="match status" value="1"/>
</dbReference>
<evidence type="ECO:0000256" key="10">
    <source>
        <dbReference type="ARBA" id="ARBA00023024"/>
    </source>
</evidence>
<feature type="domain" description="Chitin-binding type-2" evidence="21">
    <location>
        <begin position="712"/>
        <end position="771"/>
    </location>
</feature>
<dbReference type="FunFam" id="3.10.50.10:FF:000004">
    <property type="entry name" value="Chitinase 5"/>
    <property type="match status" value="1"/>
</dbReference>
<evidence type="ECO:0000256" key="20">
    <source>
        <dbReference type="SAM" id="MobiDB-lite"/>
    </source>
</evidence>
<dbReference type="CDD" id="cd01863">
    <property type="entry name" value="Rab18"/>
    <property type="match status" value="1"/>
</dbReference>
<dbReference type="InterPro" id="IPR001806">
    <property type="entry name" value="Small_GTPase"/>
</dbReference>
<keyword evidence="5" id="KW-0147">Chitin-binding</keyword>
<evidence type="ECO:0008006" key="25">
    <source>
        <dbReference type="Google" id="ProtNLM"/>
    </source>
</evidence>
<dbReference type="GO" id="GO:0008061">
    <property type="term" value="F:chitin binding"/>
    <property type="evidence" value="ECO:0007669"/>
    <property type="project" value="UniProtKB-KW"/>
</dbReference>
<dbReference type="PANTHER" id="PTHR11177:SF144">
    <property type="entry name" value="CHITINASE 5"/>
    <property type="match status" value="1"/>
</dbReference>
<dbReference type="SMART" id="SM00176">
    <property type="entry name" value="RAN"/>
    <property type="match status" value="1"/>
</dbReference>
<dbReference type="GO" id="GO:0006032">
    <property type="term" value="P:chitin catabolic process"/>
    <property type="evidence" value="ECO:0007669"/>
    <property type="project" value="UniProtKB-KW"/>
</dbReference>
<evidence type="ECO:0000259" key="21">
    <source>
        <dbReference type="PROSITE" id="PS50940"/>
    </source>
</evidence>
<dbReference type="InterPro" id="IPR001579">
    <property type="entry name" value="Glyco_hydro_18_chit_AS"/>
</dbReference>
<dbReference type="FunFam" id="3.20.20.80:FF:000144">
    <property type="entry name" value="Chitinase"/>
    <property type="match status" value="1"/>
</dbReference>
<keyword evidence="10" id="KW-0146">Chitin degradation</keyword>
<dbReference type="Pfam" id="PF01607">
    <property type="entry name" value="CBM_14"/>
    <property type="match status" value="1"/>
</dbReference>
<dbReference type="SMART" id="SM00177">
    <property type="entry name" value="ARF"/>
    <property type="match status" value="1"/>
</dbReference>
<reference evidence="23" key="1">
    <citation type="submission" date="2020-11" db="EMBL/GenBank/DDBJ databases">
        <authorList>
            <person name="Tran Van P."/>
        </authorList>
    </citation>
    <scope>NUCLEOTIDE SEQUENCE</scope>
</reference>
<dbReference type="InterPro" id="IPR029070">
    <property type="entry name" value="Chitinase_insertion_sf"/>
</dbReference>
<evidence type="ECO:0000256" key="12">
    <source>
        <dbReference type="ARBA" id="ARBA00023157"/>
    </source>
</evidence>
<keyword evidence="14" id="KW-0449">Lipoprotein</keyword>
<name>A0A7R9KQQ0_9ACAR</name>
<keyword evidence="16 19" id="KW-0326">Glycosidase</keyword>
<feature type="compositionally biased region" description="Low complexity" evidence="20">
    <location>
        <begin position="661"/>
        <end position="697"/>
    </location>
</feature>
<protein>
    <recommendedName>
        <fullName evidence="25">Chitinase</fullName>
    </recommendedName>
</protein>
<evidence type="ECO:0000256" key="4">
    <source>
        <dbReference type="ARBA" id="ARBA00022448"/>
    </source>
</evidence>
<dbReference type="CDD" id="cd02872">
    <property type="entry name" value="GH18_chitolectin_chitotriosidase"/>
    <property type="match status" value="1"/>
</dbReference>
<evidence type="ECO:0000313" key="24">
    <source>
        <dbReference type="Proteomes" id="UP000759131"/>
    </source>
</evidence>
<dbReference type="Proteomes" id="UP000759131">
    <property type="component" value="Unassembled WGS sequence"/>
</dbReference>
<keyword evidence="17" id="KW-0624">Polysaccharide degradation</keyword>
<dbReference type="SMART" id="SM00175">
    <property type="entry name" value="RAB"/>
    <property type="match status" value="1"/>
</dbReference>
<evidence type="ECO:0000256" key="7">
    <source>
        <dbReference type="ARBA" id="ARBA00022741"/>
    </source>
</evidence>
<dbReference type="SUPFAM" id="SSF57625">
    <property type="entry name" value="Invertebrate chitin-binding proteins"/>
    <property type="match status" value="1"/>
</dbReference>
<dbReference type="FunFam" id="3.40.50.300:FF:000430">
    <property type="entry name" value="Probable Ras-related protein Rab-18"/>
    <property type="match status" value="1"/>
</dbReference>
<evidence type="ECO:0000259" key="22">
    <source>
        <dbReference type="PROSITE" id="PS51910"/>
    </source>
</evidence>
<comment type="similarity">
    <text evidence="3">Belongs to the glycosyl hydrolase 18 family. Chitinase class II subfamily.</text>
</comment>
<evidence type="ECO:0000256" key="13">
    <source>
        <dbReference type="ARBA" id="ARBA00023277"/>
    </source>
</evidence>
<dbReference type="InterPro" id="IPR036508">
    <property type="entry name" value="Chitin-bd_dom_sf"/>
</dbReference>
<dbReference type="Gene3D" id="3.20.20.80">
    <property type="entry name" value="Glycosidases"/>
    <property type="match status" value="1"/>
</dbReference>
<evidence type="ECO:0000256" key="6">
    <source>
        <dbReference type="ARBA" id="ARBA00022729"/>
    </source>
</evidence>
<comment type="catalytic activity">
    <reaction evidence="1">
        <text>Random endo-hydrolysis of N-acetyl-beta-D-glucosaminide (1-&gt;4)-beta-linkages in chitin and chitodextrins.</text>
        <dbReference type="EC" id="3.2.1.14"/>
    </reaction>
</comment>
<keyword evidence="24" id="KW-1185">Reference proteome</keyword>
<dbReference type="GO" id="GO:0003925">
    <property type="term" value="F:G protein activity"/>
    <property type="evidence" value="ECO:0007669"/>
    <property type="project" value="UniProtKB-EC"/>
</dbReference>
<dbReference type="SMART" id="SM00174">
    <property type="entry name" value="RHO"/>
    <property type="match status" value="1"/>
</dbReference>